<dbReference type="AlphaFoldDB" id="A0A6C0CMT2"/>
<accession>A0A6C0CMT2</accession>
<evidence type="ECO:0000313" key="1">
    <source>
        <dbReference type="EMBL" id="QHT05527.1"/>
    </source>
</evidence>
<name>A0A6C0CMT2_9ZZZZ</name>
<protein>
    <submittedName>
        <fullName evidence="1">Uncharacterized protein</fullName>
    </submittedName>
</protein>
<reference evidence="1" key="1">
    <citation type="journal article" date="2020" name="Nature">
        <title>Giant virus diversity and host interactions through global metagenomics.</title>
        <authorList>
            <person name="Schulz F."/>
            <person name="Roux S."/>
            <person name="Paez-Espino D."/>
            <person name="Jungbluth S."/>
            <person name="Walsh D.A."/>
            <person name="Denef V.J."/>
            <person name="McMahon K.D."/>
            <person name="Konstantinidis K.T."/>
            <person name="Eloe-Fadrosh E.A."/>
            <person name="Kyrpides N.C."/>
            <person name="Woyke T."/>
        </authorList>
    </citation>
    <scope>NUCLEOTIDE SEQUENCE</scope>
    <source>
        <strain evidence="1">GVMAG-M-3300021375-17</strain>
    </source>
</reference>
<dbReference type="EMBL" id="MN739456">
    <property type="protein sequence ID" value="QHT05527.1"/>
    <property type="molecule type" value="Genomic_DNA"/>
</dbReference>
<organism evidence="1">
    <name type="scientific">viral metagenome</name>
    <dbReference type="NCBI Taxonomy" id="1070528"/>
    <lineage>
        <taxon>unclassified sequences</taxon>
        <taxon>metagenomes</taxon>
        <taxon>organismal metagenomes</taxon>
    </lineage>
</organism>
<proteinExistence type="predicted"/>
<sequence>MGIISVFAIIVILLCVIAYVVQSFSKESFIPNMSTINKSLDAIDDEQKDTMIKGVHNHIDHIQTKTHDIVDSLIPCLLKTKSCDKKLDYGIFGKSPEKINKETNMDTYAVVPPITTNIVIPRPIPVMKAENNDIVFMKS</sequence>